<dbReference type="AlphaFoldDB" id="A7LGL6"/>
<dbReference type="InterPro" id="IPR014284">
    <property type="entry name" value="RNA_pol_sigma-70_dom"/>
</dbReference>
<dbReference type="RefSeq" id="WP_032492036.1">
    <property type="nucleotide sequence ID" value="NZ_JAGGNN010000039.1"/>
</dbReference>
<dbReference type="CDD" id="cd06171">
    <property type="entry name" value="Sigma70_r4"/>
    <property type="match status" value="1"/>
</dbReference>
<dbReference type="InterPro" id="IPR007630">
    <property type="entry name" value="RNA_pol_sigma70_r4"/>
</dbReference>
<dbReference type="GO" id="GO:0003700">
    <property type="term" value="F:DNA-binding transcription factor activity"/>
    <property type="evidence" value="ECO:0007669"/>
    <property type="project" value="InterPro"/>
</dbReference>
<dbReference type="GO" id="GO:0006352">
    <property type="term" value="P:DNA-templated transcription initiation"/>
    <property type="evidence" value="ECO:0007669"/>
    <property type="project" value="InterPro"/>
</dbReference>
<dbReference type="Gene3D" id="1.20.140.160">
    <property type="match status" value="1"/>
</dbReference>
<protein>
    <submittedName>
        <fullName evidence="2">p188</fullName>
    </submittedName>
</protein>
<dbReference type="InterPro" id="IPR013324">
    <property type="entry name" value="RNA_pol_sigma_r3/r4-like"/>
</dbReference>
<geneLocation type="plasmid" evidence="2">
    <name>pBM309</name>
</geneLocation>
<sequence>MNTQKTIQQFFNSHKKGLNKPIIKEFLKDDKNYEPLIQYILHPTEKNQLKVDTAFKKHFQEIRDIKFYSSLIRFFSIDYDKRVRKLSNRFLLTLDQPIGNDHESTIKDHIVDPQPQIPHEEGKSLSSLVENRALIKGLKTLTDKQLQVLELIYVKDLTNAEIAKKMNSTTQNVCNTHRKAIRKLKSFF</sequence>
<dbReference type="Pfam" id="PF04545">
    <property type="entry name" value="Sigma70_r4"/>
    <property type="match status" value="1"/>
</dbReference>
<reference evidence="2" key="1">
    <citation type="journal article" date="2008" name="J. Bacteriol.">
        <title>Cloning and characterization of the DNA region responsible for Megacin A-216 production in Bacillus megaterium 216.</title>
        <authorList>
            <person name="Kiss A."/>
            <person name="Baliko G."/>
            <person name="Csorba A."/>
            <person name="Chuluunbaatar T."/>
            <person name="Medzihradszky K.F."/>
            <person name="Alfoldi L."/>
        </authorList>
    </citation>
    <scope>NUCLEOTIDE SEQUENCE</scope>
    <source>
        <strain evidence="2">216</strain>
        <plasmid evidence="2">pBM309</plasmid>
    </source>
</reference>
<dbReference type="SUPFAM" id="SSF88659">
    <property type="entry name" value="Sigma3 and sigma4 domains of RNA polymerase sigma factors"/>
    <property type="match status" value="1"/>
</dbReference>
<dbReference type="EMBL" id="EU014074">
    <property type="protein sequence ID" value="ABS44971.1"/>
    <property type="molecule type" value="Genomic_DNA"/>
</dbReference>
<dbReference type="NCBIfam" id="TIGR02937">
    <property type="entry name" value="sigma70-ECF"/>
    <property type="match status" value="1"/>
</dbReference>
<evidence type="ECO:0000313" key="2">
    <source>
        <dbReference type="EMBL" id="ABS44971.1"/>
    </source>
</evidence>
<accession>A7LGL6</accession>
<name>A7LGL6_PRIMG</name>
<proteinExistence type="predicted"/>
<feature type="domain" description="RNA polymerase sigma-70 region 4" evidence="1">
    <location>
        <begin position="138"/>
        <end position="185"/>
    </location>
</feature>
<evidence type="ECO:0000259" key="1">
    <source>
        <dbReference type="Pfam" id="PF04545"/>
    </source>
</evidence>
<organism evidence="2">
    <name type="scientific">Priestia megaterium</name>
    <name type="common">Bacillus megaterium</name>
    <dbReference type="NCBI Taxonomy" id="1404"/>
    <lineage>
        <taxon>Bacteria</taxon>
        <taxon>Bacillati</taxon>
        <taxon>Bacillota</taxon>
        <taxon>Bacilli</taxon>
        <taxon>Bacillales</taxon>
        <taxon>Bacillaceae</taxon>
        <taxon>Priestia</taxon>
    </lineage>
</organism>
<keyword evidence="2" id="KW-0614">Plasmid</keyword>